<feature type="region of interest" description="Disordered" evidence="2">
    <location>
        <begin position="788"/>
        <end position="812"/>
    </location>
</feature>
<keyword evidence="1" id="KW-0378">Hydrolase</keyword>
<accession>A0A1X7P2R2</accession>
<feature type="domain" description="Fibronectin type III-like" evidence="3">
    <location>
        <begin position="692"/>
        <end position="761"/>
    </location>
</feature>
<dbReference type="RefSeq" id="WP_208856942.1">
    <property type="nucleotide sequence ID" value="NZ_FXBM01000002.1"/>
</dbReference>
<dbReference type="GO" id="GO:0008422">
    <property type="term" value="F:beta-glucosidase activity"/>
    <property type="evidence" value="ECO:0007669"/>
    <property type="project" value="TreeGrafter"/>
</dbReference>
<keyword evidence="5" id="KW-1185">Reference proteome</keyword>
<protein>
    <submittedName>
        <fullName evidence="4">Beta-glucosidase</fullName>
    </submittedName>
</protein>
<reference evidence="5" key="1">
    <citation type="submission" date="2017-04" db="EMBL/GenBank/DDBJ databases">
        <authorList>
            <person name="Varghese N."/>
            <person name="Submissions S."/>
        </authorList>
    </citation>
    <scope>NUCLEOTIDE SEQUENCE [LARGE SCALE GENOMIC DNA]</scope>
    <source>
        <strain evidence="5">VKM Ac-2121</strain>
    </source>
</reference>
<dbReference type="SUPFAM" id="SSF52279">
    <property type="entry name" value="Beta-D-glucan exohydrolase, C-terminal domain"/>
    <property type="match status" value="1"/>
</dbReference>
<dbReference type="Gene3D" id="3.20.20.300">
    <property type="entry name" value="Glycoside hydrolase, family 3, N-terminal domain"/>
    <property type="match status" value="1"/>
</dbReference>
<dbReference type="Gene3D" id="2.60.40.10">
    <property type="entry name" value="Immunoglobulins"/>
    <property type="match status" value="1"/>
</dbReference>
<dbReference type="InterPro" id="IPR002772">
    <property type="entry name" value="Glyco_hydro_3_C"/>
</dbReference>
<dbReference type="GO" id="GO:0009251">
    <property type="term" value="P:glucan catabolic process"/>
    <property type="evidence" value="ECO:0007669"/>
    <property type="project" value="TreeGrafter"/>
</dbReference>
<evidence type="ECO:0000256" key="1">
    <source>
        <dbReference type="ARBA" id="ARBA00022801"/>
    </source>
</evidence>
<dbReference type="Gene3D" id="3.40.50.1700">
    <property type="entry name" value="Glycoside hydrolase family 3 C-terminal domain"/>
    <property type="match status" value="1"/>
</dbReference>
<evidence type="ECO:0000259" key="3">
    <source>
        <dbReference type="SMART" id="SM01217"/>
    </source>
</evidence>
<dbReference type="SMART" id="SM01217">
    <property type="entry name" value="Fn3_like"/>
    <property type="match status" value="1"/>
</dbReference>
<dbReference type="PANTHER" id="PTHR30620:SF123">
    <property type="entry name" value="BETA-XYLOSIDASE"/>
    <property type="match status" value="1"/>
</dbReference>
<dbReference type="SUPFAM" id="SSF51445">
    <property type="entry name" value="(Trans)glycosidases"/>
    <property type="match status" value="1"/>
</dbReference>
<dbReference type="AlphaFoldDB" id="A0A1X7P2R2"/>
<dbReference type="InterPro" id="IPR051915">
    <property type="entry name" value="Cellulose_Degrad_GH3"/>
</dbReference>
<dbReference type="PANTHER" id="PTHR30620">
    <property type="entry name" value="PERIPLASMIC BETA-GLUCOSIDASE-RELATED"/>
    <property type="match status" value="1"/>
</dbReference>
<gene>
    <name evidence="4" type="ORF">SAMN06295885_2319</name>
</gene>
<proteinExistence type="predicted"/>
<dbReference type="InterPro" id="IPR001764">
    <property type="entry name" value="Glyco_hydro_3_N"/>
</dbReference>
<dbReference type="InterPro" id="IPR036881">
    <property type="entry name" value="Glyco_hydro_3_C_sf"/>
</dbReference>
<dbReference type="STRING" id="1891671.SAMN06295885_2319"/>
<dbReference type="Pfam" id="PF01915">
    <property type="entry name" value="Glyco_hydro_3_C"/>
    <property type="match status" value="1"/>
</dbReference>
<dbReference type="Proteomes" id="UP000193711">
    <property type="component" value="Unassembled WGS sequence"/>
</dbReference>
<feature type="compositionally biased region" description="Basic and acidic residues" evidence="2">
    <location>
        <begin position="788"/>
        <end position="797"/>
    </location>
</feature>
<sequence>MHHLDATLTVDQRVDALLALMTLPEKAHQLTSIMAFDLIRPDGSDLDTADDVLSRPPGHVAQLIRDDPRLLADDVIALQRRFVERTRLGIPALFHAEALNGLLAGGHMTFPTAIALAAAWKPELVEQMARLMRGQLRRVGMRHVLSPVMDVALDPRWGRVHETYGEDPYLVTANSVAYVRGMQGDDLSDGVIATGKHFLGYAAPEAGLNSATIPVGPRRLRDLFAVPFEAAIQMAGLGSIMNSYSDIDGAPVAGSREILTGLLRDELGFDGFVSADYASIDHLVTVKGVARDLSEAGRLAIEAGLDVEFPRPSAYGDRLVEEVESGRLAAAAVDTAVARVLAAKFRVGLFEQPYPQEVIDIPAVAAEGDELSLDLARRSVVLLENDGLVPLEPSGRRIAVVGPHADAPELQFAAYSYPSWRQAVDAIHLGGEITMVGIDERADAWHQALLPAGEAQHLARQRLGTLSLAEALSTAGAEVVHAAGSGITERLGDDAIAEAVEAALSADLTILALGGASLWFSGERTEGEASDTADIALPAAQAELLDRIAETGRPFAIVLVQGRPYTLPASAARSRALVVSSFGGPHGARAVIDVLTGVVTPIGRLPYSILRHGGQLPLYHHRATGSGGRLASPDQSSGYLDMPATPAYPFGSGLSTTTFELGQPRVPARIATDEELAVVAKVANTGPRDGATIVQLYLRVRGTGLTRPFQQLAGFQEVSLEVGSTAEVRFVVDSSQLAHTRPDLRLVVDPVDIEVVVGFDAEDDSRRAHVVMDGQSRDINRSERVYFSRSSLDRPERPTFTPRLHHSTPSTP</sequence>
<dbReference type="Pfam" id="PF14310">
    <property type="entry name" value="Fn3-like"/>
    <property type="match status" value="1"/>
</dbReference>
<dbReference type="InterPro" id="IPR026891">
    <property type="entry name" value="Fn3-like"/>
</dbReference>
<evidence type="ECO:0000256" key="2">
    <source>
        <dbReference type="SAM" id="MobiDB-lite"/>
    </source>
</evidence>
<dbReference type="InterPro" id="IPR017853">
    <property type="entry name" value="GH"/>
</dbReference>
<dbReference type="InterPro" id="IPR013783">
    <property type="entry name" value="Ig-like_fold"/>
</dbReference>
<dbReference type="InterPro" id="IPR036962">
    <property type="entry name" value="Glyco_hydro_3_N_sf"/>
</dbReference>
<dbReference type="PRINTS" id="PR00133">
    <property type="entry name" value="GLHYDRLASE3"/>
</dbReference>
<dbReference type="EMBL" id="FXBM01000002">
    <property type="protein sequence ID" value="SMH44214.1"/>
    <property type="molecule type" value="Genomic_DNA"/>
</dbReference>
<name>A0A1X7P2R2_9MICO</name>
<dbReference type="Pfam" id="PF00933">
    <property type="entry name" value="Glyco_hydro_3"/>
    <property type="match status" value="1"/>
</dbReference>
<organism evidence="4 5">
    <name type="scientific">Rathayibacter oskolensis</name>
    <dbReference type="NCBI Taxonomy" id="1891671"/>
    <lineage>
        <taxon>Bacteria</taxon>
        <taxon>Bacillati</taxon>
        <taxon>Actinomycetota</taxon>
        <taxon>Actinomycetes</taxon>
        <taxon>Micrococcales</taxon>
        <taxon>Microbacteriaceae</taxon>
        <taxon>Rathayibacter</taxon>
    </lineage>
</organism>
<evidence type="ECO:0000313" key="4">
    <source>
        <dbReference type="EMBL" id="SMH44214.1"/>
    </source>
</evidence>
<evidence type="ECO:0000313" key="5">
    <source>
        <dbReference type="Proteomes" id="UP000193711"/>
    </source>
</evidence>